<dbReference type="InterPro" id="IPR018327">
    <property type="entry name" value="BHD_2"/>
</dbReference>
<feature type="compositionally biased region" description="Polar residues" evidence="9">
    <location>
        <begin position="20"/>
        <end position="45"/>
    </location>
</feature>
<feature type="region of interest" description="Disordered" evidence="9">
    <location>
        <begin position="373"/>
        <end position="393"/>
    </location>
</feature>
<evidence type="ECO:0000256" key="1">
    <source>
        <dbReference type="ARBA" id="ARBA00004123"/>
    </source>
</evidence>
<dbReference type="InterPro" id="IPR018328">
    <property type="entry name" value="Rad4_beta-hairpin_dom3"/>
</dbReference>
<evidence type="ECO:0000259" key="10">
    <source>
        <dbReference type="SMART" id="SM01030"/>
    </source>
</evidence>
<dbReference type="STRING" id="62324.A0A4Y0BR34"/>
<feature type="domain" description="Rad4 beta-hairpin" evidence="11">
    <location>
        <begin position="746"/>
        <end position="794"/>
    </location>
</feature>
<evidence type="ECO:0000256" key="4">
    <source>
        <dbReference type="ARBA" id="ARBA00022763"/>
    </source>
</evidence>
<dbReference type="SUPFAM" id="SSF54001">
    <property type="entry name" value="Cysteine proteinases"/>
    <property type="match status" value="1"/>
</dbReference>
<feature type="region of interest" description="Disordered" evidence="9">
    <location>
        <begin position="449"/>
        <end position="472"/>
    </location>
</feature>
<keyword evidence="5" id="KW-0238">DNA-binding</keyword>
<dbReference type="SMART" id="SM01030">
    <property type="entry name" value="BHD_1"/>
    <property type="match status" value="1"/>
</dbReference>
<evidence type="ECO:0000259" key="11">
    <source>
        <dbReference type="SMART" id="SM01031"/>
    </source>
</evidence>
<dbReference type="GO" id="GO:0071942">
    <property type="term" value="C:XPC complex"/>
    <property type="evidence" value="ECO:0007669"/>
    <property type="project" value="TreeGrafter"/>
</dbReference>
<sequence length="920" mass="105498">MNGVARGKLGKLLLTKKVTNVSKQQTVANSSDEVENSLSPQQSAPKANKQAATVEDLHMKEPESSDSESDASSVGDHLVDPSTINLDETFFSQMFRGQSIQDAYTSMYGEASELSESEQENAITIQEEEQMNQILTQVSDYDRMIKEVNVCNESLERRRKELEMLQQTQTDDHDVPFLLTQTEDVLDDSRARDDRDWERVVEPHTESEKRNNIEILVCSSMPKTRRVLDATEKRKRLEQEFKRKLFLNTHKTHLLLLITYGIRINRTVNHSITQCASELYELIGNSEIAMGEAVSLDFIQSVTAHYKTVMKHTKNVTRIINRRNAFECQLAAREVTSRQMLNLILLTLLRFLSVRARLVMNLDVVPKHPPAVKPTPKETCPNAPAENINGAPRYGNVPLTTTEILKRKPEIQKMFQLSQLDGADDETISHKKARLERVLTKPRLGKLISSSGVQKAPKGTSKRLAENNTNGEQKALKLISSKYFPKKHANVQMIGERENRKTCTGMPNLAILRKKPALKNDQISKEIVQNLSSSKYFRKKRAVEQTTAAHNHKSTINAVPKLAKLRHQSSSTAVESVKKTEHKYRIPELDTWIECYLEKERRWTVVEAGLASTDCLDAVIDRILAPPLYAFAWEADGTIIDVSPRYRWRNEQLALKNRVDAKWLQKALAPYRPRVLDEAHFQEQFEFRQLKLRAPRPTTIAQCKNHPSYCLHRHLQKFQAIYPPDAPPLGFVQGEPLYARECVHTLHSREVWLRHAKVIRIFEQPYKIVRTKLKRQQADLELFGYWQTEEYIPPEPVNGIVPRNAYGNIEIFKECMLPKGTVHLKHYGLSYVCRKLGIDYAVAVVGFGVHAGGNHPIFDGIVICAEHRDRLLEAWQRHQDEAAQKKIEKKQHTVLKNWVKLVKGLLVRKRLKHKYNFEGM</sequence>
<dbReference type="InterPro" id="IPR018326">
    <property type="entry name" value="Rad4_beta-hairpin_dom1"/>
</dbReference>
<dbReference type="InterPro" id="IPR042488">
    <property type="entry name" value="Rad4_BHD3_sf"/>
</dbReference>
<dbReference type="Pfam" id="PF03835">
    <property type="entry name" value="Rad4"/>
    <property type="match status" value="1"/>
</dbReference>
<organism evidence="13">
    <name type="scientific">Anopheles funestus</name>
    <name type="common">African malaria mosquito</name>
    <dbReference type="NCBI Taxonomy" id="62324"/>
    <lineage>
        <taxon>Eukaryota</taxon>
        <taxon>Metazoa</taxon>
        <taxon>Ecdysozoa</taxon>
        <taxon>Arthropoda</taxon>
        <taxon>Hexapoda</taxon>
        <taxon>Insecta</taxon>
        <taxon>Pterygota</taxon>
        <taxon>Neoptera</taxon>
        <taxon>Endopterygota</taxon>
        <taxon>Diptera</taxon>
        <taxon>Nematocera</taxon>
        <taxon>Culicoidea</taxon>
        <taxon>Culicidae</taxon>
        <taxon>Anophelinae</taxon>
        <taxon>Anopheles</taxon>
    </lineage>
</organism>
<evidence type="ECO:0000256" key="2">
    <source>
        <dbReference type="ARBA" id="ARBA00009525"/>
    </source>
</evidence>
<name>A0A4Y0BR34_ANOFN</name>
<keyword evidence="8" id="KW-0175">Coiled coil</keyword>
<evidence type="ECO:0000256" key="5">
    <source>
        <dbReference type="ARBA" id="ARBA00023125"/>
    </source>
</evidence>
<dbReference type="GO" id="GO:0006298">
    <property type="term" value="P:mismatch repair"/>
    <property type="evidence" value="ECO:0007669"/>
    <property type="project" value="TreeGrafter"/>
</dbReference>
<dbReference type="Pfam" id="PF10403">
    <property type="entry name" value="BHD_1"/>
    <property type="match status" value="1"/>
</dbReference>
<dbReference type="PANTHER" id="PTHR12135">
    <property type="entry name" value="DNA REPAIR PROTEIN XP-C / RAD4"/>
    <property type="match status" value="1"/>
</dbReference>
<evidence type="ECO:0000256" key="6">
    <source>
        <dbReference type="ARBA" id="ARBA00023204"/>
    </source>
</evidence>
<dbReference type="SMART" id="SM01032">
    <property type="entry name" value="BHD_3"/>
    <property type="match status" value="1"/>
</dbReference>
<reference evidence="13" key="1">
    <citation type="submission" date="2020-05" db="UniProtKB">
        <authorList>
            <consortium name="EnsemblMetazoa"/>
        </authorList>
    </citation>
    <scope>IDENTIFICATION</scope>
    <source>
        <strain evidence="13">FUMOZ</strain>
    </source>
</reference>
<dbReference type="Pfam" id="PF10405">
    <property type="entry name" value="BHD_3"/>
    <property type="match status" value="1"/>
</dbReference>
<dbReference type="Gene3D" id="3.90.260.10">
    <property type="entry name" value="Transglutaminase-like"/>
    <property type="match status" value="2"/>
</dbReference>
<dbReference type="InterPro" id="IPR038765">
    <property type="entry name" value="Papain-like_cys_pep_sf"/>
</dbReference>
<feature type="region of interest" description="Disordered" evidence="9">
    <location>
        <begin position="20"/>
        <end position="80"/>
    </location>
</feature>
<dbReference type="PANTHER" id="PTHR12135:SF0">
    <property type="entry name" value="DNA REPAIR PROTEIN COMPLEMENTING XP-C CELLS"/>
    <property type="match status" value="1"/>
</dbReference>
<evidence type="ECO:0000256" key="9">
    <source>
        <dbReference type="SAM" id="MobiDB-lite"/>
    </source>
</evidence>
<keyword evidence="7" id="KW-0539">Nucleus</keyword>
<dbReference type="GO" id="GO:0003684">
    <property type="term" value="F:damaged DNA binding"/>
    <property type="evidence" value="ECO:0007669"/>
    <property type="project" value="InterPro"/>
</dbReference>
<dbReference type="AlphaFoldDB" id="A0A4Y0BR34"/>
<feature type="domain" description="Rad4 beta-hairpin" evidence="10">
    <location>
        <begin position="692"/>
        <end position="744"/>
    </location>
</feature>
<accession>A0A4Y0BR34</accession>
<dbReference type="FunFam" id="3.30.70.2460:FF:000001">
    <property type="entry name" value="DNA repair protein Rad4 family"/>
    <property type="match status" value="1"/>
</dbReference>
<keyword evidence="3" id="KW-0597">Phosphoprotein</keyword>
<evidence type="ECO:0008006" key="14">
    <source>
        <dbReference type="Google" id="ProtNLM"/>
    </source>
</evidence>
<keyword evidence="6" id="KW-0234">DNA repair</keyword>
<dbReference type="InterPro" id="IPR018325">
    <property type="entry name" value="Rad4/PNGase_transGLS-fold"/>
</dbReference>
<dbReference type="GO" id="GO:0003697">
    <property type="term" value="F:single-stranded DNA binding"/>
    <property type="evidence" value="ECO:0007669"/>
    <property type="project" value="TreeGrafter"/>
</dbReference>
<dbReference type="InterPro" id="IPR004583">
    <property type="entry name" value="DNA_repair_Rad4"/>
</dbReference>
<keyword evidence="4" id="KW-0227">DNA damage</keyword>
<dbReference type="Gene3D" id="2.20.20.110">
    <property type="entry name" value="Rad4, beta-hairpin domain BHD1"/>
    <property type="match status" value="1"/>
</dbReference>
<dbReference type="GO" id="GO:0000111">
    <property type="term" value="C:nucleotide-excision repair factor 2 complex"/>
    <property type="evidence" value="ECO:0007669"/>
    <property type="project" value="TreeGrafter"/>
</dbReference>
<dbReference type="Gene3D" id="3.30.70.2460">
    <property type="entry name" value="Rad4, beta-hairpin domain BHD3"/>
    <property type="match status" value="1"/>
</dbReference>
<proteinExistence type="inferred from homology"/>
<dbReference type="VEuPathDB" id="VectorBase:AFUN021893"/>
<evidence type="ECO:0000256" key="7">
    <source>
        <dbReference type="ARBA" id="ARBA00023242"/>
    </source>
</evidence>
<dbReference type="SMART" id="SM01031">
    <property type="entry name" value="BHD_2"/>
    <property type="match status" value="1"/>
</dbReference>
<dbReference type="FunFam" id="2.20.20.110:FF:000001">
    <property type="entry name" value="DNA repair protein complementing XP-C cells"/>
    <property type="match status" value="1"/>
</dbReference>
<evidence type="ECO:0000259" key="12">
    <source>
        <dbReference type="SMART" id="SM01032"/>
    </source>
</evidence>
<dbReference type="EnsemblMetazoa" id="AFUN021893-RA">
    <property type="protein sequence ID" value="AFUN021893-PA"/>
    <property type="gene ID" value="AFUN021893"/>
</dbReference>
<dbReference type="GO" id="GO:0005737">
    <property type="term" value="C:cytoplasm"/>
    <property type="evidence" value="ECO:0007669"/>
    <property type="project" value="TreeGrafter"/>
</dbReference>
<comment type="subcellular location">
    <subcellularLocation>
        <location evidence="1">Nucleus</location>
    </subcellularLocation>
</comment>
<feature type="coiled-coil region" evidence="8">
    <location>
        <begin position="145"/>
        <end position="172"/>
    </location>
</feature>
<comment type="similarity">
    <text evidence="2">Belongs to the XPC family.</text>
</comment>
<evidence type="ECO:0000313" key="13">
    <source>
        <dbReference type="EnsemblMetazoa" id="AFUN021893-PA"/>
    </source>
</evidence>
<dbReference type="InterPro" id="IPR036985">
    <property type="entry name" value="Transglutaminase-like_sf"/>
</dbReference>
<evidence type="ECO:0000256" key="3">
    <source>
        <dbReference type="ARBA" id="ARBA00022553"/>
    </source>
</evidence>
<feature type="domain" description="Rad4 beta-hairpin" evidence="12">
    <location>
        <begin position="801"/>
        <end position="875"/>
    </location>
</feature>
<dbReference type="VEuPathDB" id="VectorBase:AFUN2_012993"/>
<evidence type="ECO:0000256" key="8">
    <source>
        <dbReference type="SAM" id="Coils"/>
    </source>
</evidence>
<protein>
    <recommendedName>
        <fullName evidence="14">Rad4 beta-hairpin domain-containing protein</fullName>
    </recommendedName>
</protein>
<dbReference type="GO" id="GO:0006289">
    <property type="term" value="P:nucleotide-excision repair"/>
    <property type="evidence" value="ECO:0007669"/>
    <property type="project" value="InterPro"/>
</dbReference>